<dbReference type="InterPro" id="IPR036640">
    <property type="entry name" value="ABC1_TM_sf"/>
</dbReference>
<protein>
    <recommendedName>
        <fullName evidence="15">Multidrug resistance-associated protein 4-like</fullName>
    </recommendedName>
</protein>
<dbReference type="PANTHER" id="PTHR24223">
    <property type="entry name" value="ATP-BINDING CASSETTE SUB-FAMILY C"/>
    <property type="match status" value="1"/>
</dbReference>
<dbReference type="GO" id="GO:0005524">
    <property type="term" value="F:ATP binding"/>
    <property type="evidence" value="ECO:0007669"/>
    <property type="project" value="UniProtKB-KW"/>
</dbReference>
<feature type="transmembrane region" description="Helical" evidence="10">
    <location>
        <begin position="692"/>
        <end position="710"/>
    </location>
</feature>
<dbReference type="Gene3D" id="3.40.50.300">
    <property type="entry name" value="P-loop containing nucleotide triphosphate hydrolases"/>
    <property type="match status" value="2"/>
</dbReference>
<feature type="transmembrane region" description="Helical" evidence="10">
    <location>
        <begin position="345"/>
        <end position="366"/>
    </location>
</feature>
<keyword evidence="6" id="KW-0547">Nucleotide-binding</keyword>
<keyword evidence="7" id="KW-0067">ATP-binding</keyword>
<evidence type="ECO:0000313" key="14">
    <source>
        <dbReference type="Proteomes" id="UP000663868"/>
    </source>
</evidence>
<evidence type="ECO:0000256" key="4">
    <source>
        <dbReference type="ARBA" id="ARBA00022692"/>
    </source>
</evidence>
<dbReference type="GO" id="GO:0140359">
    <property type="term" value="F:ABC-type transporter activity"/>
    <property type="evidence" value="ECO:0007669"/>
    <property type="project" value="InterPro"/>
</dbReference>
<dbReference type="CDD" id="cd03244">
    <property type="entry name" value="ABCC_MRP_domain2"/>
    <property type="match status" value="1"/>
</dbReference>
<dbReference type="Pfam" id="PF00005">
    <property type="entry name" value="ABC_tran"/>
    <property type="match status" value="2"/>
</dbReference>
<feature type="transmembrane region" description="Helical" evidence="10">
    <location>
        <begin position="765"/>
        <end position="794"/>
    </location>
</feature>
<dbReference type="SMART" id="SM00382">
    <property type="entry name" value="AAA"/>
    <property type="match status" value="2"/>
</dbReference>
<evidence type="ECO:0000256" key="2">
    <source>
        <dbReference type="ARBA" id="ARBA00009726"/>
    </source>
</evidence>
<dbReference type="CDD" id="cd03250">
    <property type="entry name" value="ABCC_MRP_domain1"/>
    <property type="match status" value="1"/>
</dbReference>
<dbReference type="PROSITE" id="PS50929">
    <property type="entry name" value="ABC_TM1F"/>
    <property type="match status" value="2"/>
</dbReference>
<dbReference type="GO" id="GO:0016887">
    <property type="term" value="F:ATP hydrolysis activity"/>
    <property type="evidence" value="ECO:0007669"/>
    <property type="project" value="InterPro"/>
</dbReference>
<name>A0A819Q5C0_9BILA</name>
<proteinExistence type="inferred from homology"/>
<dbReference type="EMBL" id="CAJOBB010003190">
    <property type="protein sequence ID" value="CAF4026024.1"/>
    <property type="molecule type" value="Genomic_DNA"/>
</dbReference>
<dbReference type="CDD" id="cd18579">
    <property type="entry name" value="ABC_6TM_ABCC_D1"/>
    <property type="match status" value="1"/>
</dbReference>
<feature type="transmembrane region" description="Helical" evidence="10">
    <location>
        <begin position="228"/>
        <end position="247"/>
    </location>
</feature>
<sequence length="1330" mass="152606">MSSSSYDSNPFLRANIFSRFFHSWVTPLLKKSHKNGVLHLNDLYDLPAHLQSTELTDKLERNWFDEVKRYPNNPSLIRVTLRTVGWKPFAYGILAFLNGLLQIIQPLIVTVLMSFFEPCSSMPSWQAWLLALATIVAALSSSLINNEYIYKIDIYAMQIFIAYTGLICRKVLRLSLYSMNSITSGEITNLLVNDANQIQRVAIFFNDMLFAPIQVILVIFVFWYFVKYIAFIAIGYTVFLLLIQPLYSRMFVSIRTKILQITDERLKIMSEIIKSMRIVKMYCWERAFIQKICLIRKREIIQYTYYAICKCIQDIFTNNYTTLIFLMMYGTMWSLDIILDTRFFAISSCLLGFMRIYCINYFSYAIRDISNYLVARKRIEAFLLLDECERDIRLLSSSNEIEIINNVTTQEVQVICDLKEAQWEKNGVFKLQNIVFDAHPGDLICIIGAVGSGKSSLLQTLTGEIGFFEGKVRLHGSFCYVPQEAWIFSSTIKNNILFGKEYNHKLFQRVIEATALDIDLDQLSQGVNTLVGDQGVMLSGGQKAQVNMTRALYRNADIYLLDDPLSAVDVKVSKHLFYRSIKDYLCDKICILVTHQIQFLQDATKIIVLDQGKMIQMGTYNELISSSSSFAHLLEDINQQEQQQNAANIQQQQSIISSTYSEKEDKDEVMNNIDTKQQGAIKWTVYTSYIKAGLGCIFGSFFILLLLTAYQATFMYSSWWIATWSDDESHRYRNFNQCISTTIENRSHLYSMSNNEWNIYRNQKFYSYCGIVILLLILTFLRTFALELMCLNAGRVLHNKMFRRVIRCPIAFFDTNPIGRILNHFTRDILIMDTDIVLDVPDFLNSLSSVLGTVILIGLLNPWAFIPAFIGIIGMLIVRYRFARCFRDLRRITETTRSPLYSYLSSTIHGLKVIRSYHAEQMCSQQFLSYLDQNIRAYYLTSVVERWSAIRFDWISFIFLGLVTLCSMLVRIYKQELSTADIALTLSYSLNLMGLFQWTISQSVRVETHMTAVERILEYCSLEQEPTVQLSLNNQLSNNWPSHGQIVFRNVSMSYSNDDKTSLVLHNITLTIQSEEKIGIVGRTGAGKSSLIQVLFRMGILVNGQIEIDNIDISTIPLDDLRSRISIIPQDPVLFTGTIRNNLDQFNNYTDQQIWNALDQVQLKTLVNDTMSNGLDSLVSENGCNLSVGQKQLICLARAILKQTKILVIDEATANVDDATDELIQQAIRDKFKECTVLTIAHRLRTVIDSDRILVLSNGEVVEFDTPSSLLANSNSYFTSLVQQTGSNEAEYLRTLANQTNTKTKFVIQKTIMDDDDIIPIMKDSDPLLM</sequence>
<dbReference type="Proteomes" id="UP000663868">
    <property type="component" value="Unassembled WGS sequence"/>
</dbReference>
<evidence type="ECO:0000256" key="8">
    <source>
        <dbReference type="ARBA" id="ARBA00022989"/>
    </source>
</evidence>
<evidence type="ECO:0000256" key="3">
    <source>
        <dbReference type="ARBA" id="ARBA00022448"/>
    </source>
</evidence>
<evidence type="ECO:0000256" key="10">
    <source>
        <dbReference type="SAM" id="Phobius"/>
    </source>
</evidence>
<feature type="domain" description="ABC transporter" evidence="11">
    <location>
        <begin position="1046"/>
        <end position="1283"/>
    </location>
</feature>
<dbReference type="Pfam" id="PF00664">
    <property type="entry name" value="ABC_membrane"/>
    <property type="match status" value="2"/>
</dbReference>
<dbReference type="InterPro" id="IPR003439">
    <property type="entry name" value="ABC_transporter-like_ATP-bd"/>
</dbReference>
<feature type="domain" description="ABC transmembrane type-1" evidence="12">
    <location>
        <begin position="701"/>
        <end position="1008"/>
    </location>
</feature>
<feature type="domain" description="ABC transporter" evidence="11">
    <location>
        <begin position="407"/>
        <end position="636"/>
    </location>
</feature>
<feature type="transmembrane region" description="Helical" evidence="10">
    <location>
        <begin position="863"/>
        <end position="882"/>
    </location>
</feature>
<feature type="transmembrane region" description="Helical" evidence="10">
    <location>
        <begin position="89"/>
        <end position="115"/>
    </location>
</feature>
<feature type="domain" description="ABC transmembrane type-1" evidence="12">
    <location>
        <begin position="89"/>
        <end position="330"/>
    </location>
</feature>
<dbReference type="PROSITE" id="PS50893">
    <property type="entry name" value="ABC_TRANSPORTER_2"/>
    <property type="match status" value="2"/>
</dbReference>
<evidence type="ECO:0000256" key="5">
    <source>
        <dbReference type="ARBA" id="ARBA00022737"/>
    </source>
</evidence>
<dbReference type="PROSITE" id="PS00211">
    <property type="entry name" value="ABC_TRANSPORTER_1"/>
    <property type="match status" value="1"/>
</dbReference>
<feature type="transmembrane region" description="Helical" evidence="10">
    <location>
        <begin position="836"/>
        <end position="857"/>
    </location>
</feature>
<keyword evidence="8 10" id="KW-1133">Transmembrane helix</keyword>
<dbReference type="SUPFAM" id="SSF52540">
    <property type="entry name" value="P-loop containing nucleoside triphosphate hydrolases"/>
    <property type="match status" value="2"/>
</dbReference>
<feature type="transmembrane region" description="Helical" evidence="10">
    <location>
        <begin position="320"/>
        <end position="339"/>
    </location>
</feature>
<gene>
    <name evidence="13" type="ORF">KXQ929_LOCUS29980</name>
</gene>
<reference evidence="13" key="1">
    <citation type="submission" date="2021-02" db="EMBL/GenBank/DDBJ databases">
        <authorList>
            <person name="Nowell W R."/>
        </authorList>
    </citation>
    <scope>NUCLEOTIDE SEQUENCE</scope>
</reference>
<organism evidence="13 14">
    <name type="scientific">Adineta steineri</name>
    <dbReference type="NCBI Taxonomy" id="433720"/>
    <lineage>
        <taxon>Eukaryota</taxon>
        <taxon>Metazoa</taxon>
        <taxon>Spiralia</taxon>
        <taxon>Gnathifera</taxon>
        <taxon>Rotifera</taxon>
        <taxon>Eurotatoria</taxon>
        <taxon>Bdelloidea</taxon>
        <taxon>Adinetida</taxon>
        <taxon>Adinetidae</taxon>
        <taxon>Adineta</taxon>
    </lineage>
</organism>
<dbReference type="Gene3D" id="1.20.1560.10">
    <property type="entry name" value="ABC transporter type 1, transmembrane domain"/>
    <property type="match status" value="2"/>
</dbReference>
<comment type="caution">
    <text evidence="13">The sequence shown here is derived from an EMBL/GenBank/DDBJ whole genome shotgun (WGS) entry which is preliminary data.</text>
</comment>
<evidence type="ECO:0000256" key="7">
    <source>
        <dbReference type="ARBA" id="ARBA00022840"/>
    </source>
</evidence>
<dbReference type="InterPro" id="IPR017871">
    <property type="entry name" value="ABC_transporter-like_CS"/>
</dbReference>
<evidence type="ECO:0000256" key="9">
    <source>
        <dbReference type="ARBA" id="ARBA00023136"/>
    </source>
</evidence>
<evidence type="ECO:0000313" key="13">
    <source>
        <dbReference type="EMBL" id="CAF4026024.1"/>
    </source>
</evidence>
<keyword evidence="3" id="KW-0813">Transport</keyword>
<dbReference type="FunFam" id="3.40.50.300:FF:000163">
    <property type="entry name" value="Multidrug resistance-associated protein member 4"/>
    <property type="match status" value="1"/>
</dbReference>
<keyword evidence="9 10" id="KW-0472">Membrane</keyword>
<dbReference type="PANTHER" id="PTHR24223:SF456">
    <property type="entry name" value="MULTIDRUG RESISTANCE-ASSOCIATED PROTEIN LETHAL(2)03659"/>
    <property type="match status" value="1"/>
</dbReference>
<evidence type="ECO:0000259" key="11">
    <source>
        <dbReference type="PROSITE" id="PS50893"/>
    </source>
</evidence>
<dbReference type="InterPro" id="IPR003593">
    <property type="entry name" value="AAA+_ATPase"/>
</dbReference>
<dbReference type="InterPro" id="IPR044746">
    <property type="entry name" value="ABCC_6TM_D1"/>
</dbReference>
<dbReference type="SUPFAM" id="SSF90123">
    <property type="entry name" value="ABC transporter transmembrane region"/>
    <property type="match status" value="2"/>
</dbReference>
<dbReference type="InterPro" id="IPR011527">
    <property type="entry name" value="ABC1_TM_dom"/>
</dbReference>
<dbReference type="FunFam" id="1.20.1560.10:FF:000013">
    <property type="entry name" value="ABC transporter C family member 2"/>
    <property type="match status" value="1"/>
</dbReference>
<dbReference type="InterPro" id="IPR050173">
    <property type="entry name" value="ABC_transporter_C-like"/>
</dbReference>
<dbReference type="InterPro" id="IPR027417">
    <property type="entry name" value="P-loop_NTPase"/>
</dbReference>
<feature type="transmembrane region" description="Helical" evidence="10">
    <location>
        <begin position="954"/>
        <end position="973"/>
    </location>
</feature>
<keyword evidence="5" id="KW-0677">Repeat</keyword>
<evidence type="ECO:0000256" key="6">
    <source>
        <dbReference type="ARBA" id="ARBA00022741"/>
    </source>
</evidence>
<evidence type="ECO:0008006" key="15">
    <source>
        <dbReference type="Google" id="ProtNLM"/>
    </source>
</evidence>
<feature type="transmembrane region" description="Helical" evidence="10">
    <location>
        <begin position="127"/>
        <end position="146"/>
    </location>
</feature>
<feature type="transmembrane region" description="Helical" evidence="10">
    <location>
        <begin position="201"/>
        <end position="222"/>
    </location>
</feature>
<comment type="similarity">
    <text evidence="2">Belongs to the ABC transporter superfamily. ABCC family. Conjugate transporter (TC 3.A.1.208) subfamily.</text>
</comment>
<comment type="subcellular location">
    <subcellularLocation>
        <location evidence="1">Membrane</location>
        <topology evidence="1">Multi-pass membrane protein</topology>
    </subcellularLocation>
</comment>
<keyword evidence="4 10" id="KW-0812">Transmembrane</keyword>
<dbReference type="GO" id="GO:0016020">
    <property type="term" value="C:membrane"/>
    <property type="evidence" value="ECO:0007669"/>
    <property type="project" value="UniProtKB-SubCell"/>
</dbReference>
<dbReference type="FunFam" id="3.40.50.300:FF:000973">
    <property type="entry name" value="Multidrug resistance-associated protein 4"/>
    <property type="match status" value="1"/>
</dbReference>
<evidence type="ECO:0000259" key="12">
    <source>
        <dbReference type="PROSITE" id="PS50929"/>
    </source>
</evidence>
<evidence type="ECO:0000256" key="1">
    <source>
        <dbReference type="ARBA" id="ARBA00004141"/>
    </source>
</evidence>
<accession>A0A819Q5C0</accession>